<comment type="similarity">
    <text evidence="3">Belongs to the WD repeat PRL1/PRL2 family.</text>
</comment>
<dbReference type="AlphaFoldDB" id="A0A0V0QA60"/>
<evidence type="ECO:0000256" key="4">
    <source>
        <dbReference type="PROSITE-ProRule" id="PRU00221"/>
    </source>
</evidence>
<proteinExistence type="inferred from homology"/>
<feature type="region of interest" description="Disordered" evidence="5">
    <location>
        <begin position="1"/>
        <end position="21"/>
    </location>
</feature>
<dbReference type="InterPro" id="IPR045241">
    <property type="entry name" value="Prp46/PLRG1-like"/>
</dbReference>
<feature type="repeat" description="WD" evidence="4">
    <location>
        <begin position="253"/>
        <end position="294"/>
    </location>
</feature>
<dbReference type="Pfam" id="PF00400">
    <property type="entry name" value="WD40"/>
    <property type="match status" value="6"/>
</dbReference>
<dbReference type="EMBL" id="LDAU01000224">
    <property type="protein sequence ID" value="KRW98951.1"/>
    <property type="molecule type" value="Genomic_DNA"/>
</dbReference>
<dbReference type="PANTHER" id="PTHR19923">
    <property type="entry name" value="WD40 REPEAT PROTEINPRL1/PRL2-RELATED"/>
    <property type="match status" value="1"/>
</dbReference>
<feature type="compositionally biased region" description="Basic and acidic residues" evidence="5">
    <location>
        <begin position="98"/>
        <end position="107"/>
    </location>
</feature>
<dbReference type="FunFam" id="2.130.10.10:FF:000012">
    <property type="entry name" value="Putative pleiotropic regulator 1"/>
    <property type="match status" value="1"/>
</dbReference>
<dbReference type="Proteomes" id="UP000054937">
    <property type="component" value="Unassembled WGS sequence"/>
</dbReference>
<dbReference type="GO" id="GO:0071011">
    <property type="term" value="C:precatalytic spliceosome"/>
    <property type="evidence" value="ECO:0007669"/>
    <property type="project" value="TreeGrafter"/>
</dbReference>
<accession>A0A0V0QA60</accession>
<dbReference type="PROSITE" id="PS00678">
    <property type="entry name" value="WD_REPEATS_1"/>
    <property type="match status" value="3"/>
</dbReference>
<dbReference type="InterPro" id="IPR036322">
    <property type="entry name" value="WD40_repeat_dom_sf"/>
</dbReference>
<evidence type="ECO:0000313" key="6">
    <source>
        <dbReference type="EMBL" id="KRW98951.1"/>
    </source>
</evidence>
<feature type="repeat" description="WD" evidence="4">
    <location>
        <begin position="295"/>
        <end position="336"/>
    </location>
</feature>
<dbReference type="InterPro" id="IPR001680">
    <property type="entry name" value="WD40_rpt"/>
</dbReference>
<dbReference type="OrthoDB" id="10256122at2759"/>
<dbReference type="SUPFAM" id="SSF50978">
    <property type="entry name" value="WD40 repeat-like"/>
    <property type="match status" value="1"/>
</dbReference>
<feature type="region of interest" description="Disordered" evidence="5">
    <location>
        <begin position="82"/>
        <end position="107"/>
    </location>
</feature>
<dbReference type="OMA" id="CHDRESQ"/>
<evidence type="ECO:0000256" key="3">
    <source>
        <dbReference type="ARBA" id="ARBA00025726"/>
    </source>
</evidence>
<dbReference type="CDD" id="cd00200">
    <property type="entry name" value="WD40"/>
    <property type="match status" value="1"/>
</dbReference>
<dbReference type="GO" id="GO:0000974">
    <property type="term" value="C:Prp19 complex"/>
    <property type="evidence" value="ECO:0007669"/>
    <property type="project" value="TreeGrafter"/>
</dbReference>
<name>A0A0V0QA60_PSEPJ</name>
<dbReference type="InParanoid" id="A0A0V0QA60"/>
<evidence type="ECO:0000256" key="1">
    <source>
        <dbReference type="ARBA" id="ARBA00022574"/>
    </source>
</evidence>
<evidence type="ECO:0000256" key="2">
    <source>
        <dbReference type="ARBA" id="ARBA00022737"/>
    </source>
</evidence>
<keyword evidence="2" id="KW-0677">Repeat</keyword>
<protein>
    <submittedName>
        <fullName evidence="6">WD40-repeat-containing domain</fullName>
    </submittedName>
</protein>
<feature type="repeat" description="WD" evidence="4">
    <location>
        <begin position="462"/>
        <end position="502"/>
    </location>
</feature>
<dbReference type="PROSITE" id="PS50082">
    <property type="entry name" value="WD_REPEATS_2"/>
    <property type="match status" value="5"/>
</dbReference>
<dbReference type="FunCoup" id="A0A0V0QA60">
    <property type="interactions" value="383"/>
</dbReference>
<organism evidence="6 7">
    <name type="scientific">Pseudocohnilembus persalinus</name>
    <name type="common">Ciliate</name>
    <dbReference type="NCBI Taxonomy" id="266149"/>
    <lineage>
        <taxon>Eukaryota</taxon>
        <taxon>Sar</taxon>
        <taxon>Alveolata</taxon>
        <taxon>Ciliophora</taxon>
        <taxon>Intramacronucleata</taxon>
        <taxon>Oligohymenophorea</taxon>
        <taxon>Scuticociliatia</taxon>
        <taxon>Philasterida</taxon>
        <taxon>Pseudocohnilembidae</taxon>
        <taxon>Pseudocohnilembus</taxon>
    </lineage>
</organism>
<feature type="compositionally biased region" description="Polar residues" evidence="5">
    <location>
        <begin position="83"/>
        <end position="94"/>
    </location>
</feature>
<keyword evidence="7" id="KW-1185">Reference proteome</keyword>
<dbReference type="PRINTS" id="PR00320">
    <property type="entry name" value="GPROTEINBRPT"/>
</dbReference>
<dbReference type="InterPro" id="IPR015943">
    <property type="entry name" value="WD40/YVTN_repeat-like_dom_sf"/>
</dbReference>
<dbReference type="SMART" id="SM00320">
    <property type="entry name" value="WD40"/>
    <property type="match status" value="7"/>
</dbReference>
<feature type="repeat" description="WD" evidence="4">
    <location>
        <begin position="337"/>
        <end position="378"/>
    </location>
</feature>
<comment type="caution">
    <text evidence="6">The sequence shown here is derived from an EMBL/GenBank/DDBJ whole genome shotgun (WGS) entry which is preliminary data.</text>
</comment>
<dbReference type="InterPro" id="IPR020472">
    <property type="entry name" value="WD40_PAC1"/>
</dbReference>
<gene>
    <name evidence="6" type="ORF">PPERSA_00778</name>
</gene>
<reference evidence="6 7" key="1">
    <citation type="journal article" date="2015" name="Sci. Rep.">
        <title>Genome of the facultative scuticociliatosis pathogen Pseudocohnilembus persalinus provides insight into its virulence through horizontal gene transfer.</title>
        <authorList>
            <person name="Xiong J."/>
            <person name="Wang G."/>
            <person name="Cheng J."/>
            <person name="Tian M."/>
            <person name="Pan X."/>
            <person name="Warren A."/>
            <person name="Jiang C."/>
            <person name="Yuan D."/>
            <person name="Miao W."/>
        </authorList>
    </citation>
    <scope>NUCLEOTIDE SEQUENCE [LARGE SCALE GENOMIC DNA]</scope>
    <source>
        <strain evidence="6">36N120E</strain>
    </source>
</reference>
<keyword evidence="1 4" id="KW-0853">WD repeat</keyword>
<feature type="repeat" description="WD" evidence="4">
    <location>
        <begin position="379"/>
        <end position="420"/>
    </location>
</feature>
<dbReference type="InterPro" id="IPR019775">
    <property type="entry name" value="WD40_repeat_CS"/>
</dbReference>
<evidence type="ECO:0000256" key="5">
    <source>
        <dbReference type="SAM" id="MobiDB-lite"/>
    </source>
</evidence>
<evidence type="ECO:0000313" key="7">
    <source>
        <dbReference type="Proteomes" id="UP000054937"/>
    </source>
</evidence>
<dbReference type="PROSITE" id="PS50294">
    <property type="entry name" value="WD_REPEATS_REGION"/>
    <property type="match status" value="5"/>
</dbReference>
<dbReference type="GO" id="GO:0000398">
    <property type="term" value="P:mRNA splicing, via spliceosome"/>
    <property type="evidence" value="ECO:0007669"/>
    <property type="project" value="InterPro"/>
</dbReference>
<dbReference type="GO" id="GO:0071013">
    <property type="term" value="C:catalytic step 2 spliceosome"/>
    <property type="evidence" value="ECO:0007669"/>
    <property type="project" value="TreeGrafter"/>
</dbReference>
<sequence length="566" mass="64875">MSEEKNQTTNNNSAQESQISQQQKIEEEIILNKNIPEICHDSLYNTQKLFFSNQKYKVNDFQFNTYLKLKVKINSEYKIQNGEDIQQNQNRYQNGSEGPEKSEKEKIHEEAEKIAEMIAKQSTQVQDPRLQMQMMRQQQKKQGTNQKEKQIDDIISDLSQEQKDKLSKIPTQFLQYQKQSKQFQQTQQQLLAIKEDETKNRMMSEIQDDGTNDNKSNQIAIVDKANMGRAMVGKIKKIVKPDWHRPWKLYRVVAGHQGWIRCLAMDPGNQFIVTGSTDRTIKLWDMASGQLKLTLTGHISAVRGVLVSDRHPYLFSCGEDKAVKCWDLETNQIIRNYHGHLSGVYCMSMHPTLNVLATGGRDASVRIWDIRMKTQVHVLGGHENTVNAVTMQNEEPQCVSGGSDNMVKLWDLRQGTSFKTLTNHKKGVRALVFHPKEYTFASGAADNIKVWKCPEGEFLRNVSGHNSIINTLALNNDNVLVSGADNGSLKFWDWKSGYNFQTIESKPQPGSIAAENGIFASTFDMSQTRFITGECDKTLKFYKEDDQATEETHPIQDFKIEYDHQF</sequence>
<dbReference type="PANTHER" id="PTHR19923:SF0">
    <property type="entry name" value="PLEIOTROPIC REGULATOR 1"/>
    <property type="match status" value="1"/>
</dbReference>
<feature type="compositionally biased region" description="Low complexity" evidence="5">
    <location>
        <begin position="10"/>
        <end position="21"/>
    </location>
</feature>
<dbReference type="Gene3D" id="2.130.10.10">
    <property type="entry name" value="YVTN repeat-like/Quinoprotein amine dehydrogenase"/>
    <property type="match status" value="1"/>
</dbReference>